<dbReference type="OrthoDB" id="4760165at2"/>
<dbReference type="PIRSF" id="PIRSF007580">
    <property type="entry name" value="UCP07580"/>
    <property type="match status" value="1"/>
</dbReference>
<dbReference type="PANTHER" id="PTHR39456:SF1">
    <property type="entry name" value="METAL-DEPENDENT HYDROLASE"/>
    <property type="match status" value="1"/>
</dbReference>
<dbReference type="AlphaFoldDB" id="E5XR62"/>
<protein>
    <recommendedName>
        <fullName evidence="3">Metal-dependent hydrolase</fullName>
    </recommendedName>
</protein>
<dbReference type="EMBL" id="ACZI02000002">
    <property type="protein sequence ID" value="EFV13155.1"/>
    <property type="molecule type" value="Genomic_DNA"/>
</dbReference>
<proteinExistence type="predicted"/>
<comment type="caution">
    <text evidence="1">The sequence shown here is derived from an EMBL/GenBank/DDBJ whole genome shotgun (WGS) entry which is preliminary data.</text>
</comment>
<sequence>MLKEQRASGEASSSFDEFATHEIALRPRDVRFDFSQSPLHWIPDEPYASHLVTGLNLFLPGGERWFCKVFTDALEYVKDERLREEMLGFMGQEGVHAKSHDGAVLAFLEKYGVDPEPFQNQVDWLFGRLSSVIDDASADDRRNAVVTEVVLVAAIEHFTAVIGDWVLNNRWDELGADLVMSDLWRWHGAEEVEHRHVAFNAAQYFGASYGKRVFLGLFASGVLYALLLRGLKFMVRQDPSLPNLGYPRLIWQLHKSGKRGASPRIRTLLGSAVRLFNPRYTPEKEGNTAQAVAYLATSPAARALSS</sequence>
<dbReference type="Pfam" id="PF10118">
    <property type="entry name" value="Metal_hydrol"/>
    <property type="match status" value="1"/>
</dbReference>
<dbReference type="eggNOG" id="COG3687">
    <property type="taxonomic scope" value="Bacteria"/>
</dbReference>
<dbReference type="HOGENOM" id="CLU_051636_1_1_11"/>
<organism evidence="1 2">
    <name type="scientific">Segniliparus rugosus (strain ATCC BAA-974 / DSM 45345 / CCUG 50838 / CIP 108380 / JCM 13579 / CDC 945)</name>
    <dbReference type="NCBI Taxonomy" id="679197"/>
    <lineage>
        <taxon>Bacteria</taxon>
        <taxon>Bacillati</taxon>
        <taxon>Actinomycetota</taxon>
        <taxon>Actinomycetes</taxon>
        <taxon>Mycobacteriales</taxon>
        <taxon>Segniliparaceae</taxon>
        <taxon>Segniliparus</taxon>
    </lineage>
</organism>
<accession>E5XR62</accession>
<dbReference type="RefSeq" id="WP_007469925.1">
    <property type="nucleotide sequence ID" value="NZ_KI391953.1"/>
</dbReference>
<gene>
    <name evidence="1" type="ORF">HMPREF9336_01984</name>
</gene>
<keyword evidence="2" id="KW-1185">Reference proteome</keyword>
<dbReference type="InterPro" id="IPR016516">
    <property type="entry name" value="UCP07580"/>
</dbReference>
<evidence type="ECO:0008006" key="3">
    <source>
        <dbReference type="Google" id="ProtNLM"/>
    </source>
</evidence>
<reference evidence="1 2" key="1">
    <citation type="journal article" date="2011" name="Stand. Genomic Sci.">
        <title>High quality draft genome sequence of Segniliparus rugosus CDC 945(T)= (ATCC BAA-974(T)).</title>
        <authorList>
            <person name="Earl A.M."/>
            <person name="Desjardins C.A."/>
            <person name="Fitzgerald M.G."/>
            <person name="Arachchi H.M."/>
            <person name="Zeng Q."/>
            <person name="Mehta T."/>
            <person name="Griggs A."/>
            <person name="Birren B.W."/>
            <person name="Toney N.C."/>
            <person name="Carr J."/>
            <person name="Posey J."/>
            <person name="Butler W.R."/>
        </authorList>
    </citation>
    <scope>NUCLEOTIDE SEQUENCE [LARGE SCALE GENOMIC DNA]</scope>
    <source>
        <strain evidence="2">ATCC BAA-974 / DSM 45345 / CCUG 50838 / CIP 108380 / JCM 13579 / CDC 945</strain>
    </source>
</reference>
<dbReference type="STRING" id="679197.HMPREF9336_01984"/>
<evidence type="ECO:0000313" key="1">
    <source>
        <dbReference type="EMBL" id="EFV13155.1"/>
    </source>
</evidence>
<name>E5XR62_SEGRC</name>
<evidence type="ECO:0000313" key="2">
    <source>
        <dbReference type="Proteomes" id="UP000004816"/>
    </source>
</evidence>
<dbReference type="Proteomes" id="UP000004816">
    <property type="component" value="Unassembled WGS sequence"/>
</dbReference>
<dbReference type="PANTHER" id="PTHR39456">
    <property type="entry name" value="METAL-DEPENDENT HYDROLASE"/>
    <property type="match status" value="1"/>
</dbReference>